<reference evidence="8" key="1">
    <citation type="submission" date="2023-08" db="EMBL/GenBank/DDBJ databases">
        <authorList>
            <person name="Chen Y."/>
            <person name="Shah S."/>
            <person name="Dougan E. K."/>
            <person name="Thang M."/>
            <person name="Chan C."/>
        </authorList>
    </citation>
    <scope>NUCLEOTIDE SEQUENCE</scope>
</reference>
<feature type="transmembrane region" description="Helical" evidence="6">
    <location>
        <begin position="243"/>
        <end position="260"/>
    </location>
</feature>
<protein>
    <recommendedName>
        <fullName evidence="7">Amino acid transporter transmembrane domain-containing protein</fullName>
    </recommendedName>
</protein>
<feature type="transmembrane region" description="Helical" evidence="6">
    <location>
        <begin position="346"/>
        <end position="369"/>
    </location>
</feature>
<feature type="transmembrane region" description="Helical" evidence="6">
    <location>
        <begin position="459"/>
        <end position="484"/>
    </location>
</feature>
<dbReference type="GO" id="GO:0016020">
    <property type="term" value="C:membrane"/>
    <property type="evidence" value="ECO:0007669"/>
    <property type="project" value="UniProtKB-SubCell"/>
</dbReference>
<keyword evidence="9" id="KW-1185">Reference proteome</keyword>
<keyword evidence="2 6" id="KW-0812">Transmembrane</keyword>
<dbReference type="GO" id="GO:0015179">
    <property type="term" value="F:L-amino acid transmembrane transporter activity"/>
    <property type="evidence" value="ECO:0007669"/>
    <property type="project" value="TreeGrafter"/>
</dbReference>
<evidence type="ECO:0000256" key="4">
    <source>
        <dbReference type="ARBA" id="ARBA00023136"/>
    </source>
</evidence>
<dbReference type="EMBL" id="CAUJNA010001112">
    <property type="protein sequence ID" value="CAJ1384383.1"/>
    <property type="molecule type" value="Genomic_DNA"/>
</dbReference>
<organism evidence="8 9">
    <name type="scientific">Effrenium voratum</name>
    <dbReference type="NCBI Taxonomy" id="2562239"/>
    <lineage>
        <taxon>Eukaryota</taxon>
        <taxon>Sar</taxon>
        <taxon>Alveolata</taxon>
        <taxon>Dinophyceae</taxon>
        <taxon>Suessiales</taxon>
        <taxon>Symbiodiniaceae</taxon>
        <taxon>Effrenium</taxon>
    </lineage>
</organism>
<feature type="region of interest" description="Disordered" evidence="5">
    <location>
        <begin position="1"/>
        <end position="20"/>
    </location>
</feature>
<proteinExistence type="predicted"/>
<feature type="domain" description="Amino acid transporter transmembrane" evidence="7">
    <location>
        <begin position="116"/>
        <end position="514"/>
    </location>
</feature>
<evidence type="ECO:0000256" key="5">
    <source>
        <dbReference type="SAM" id="MobiDB-lite"/>
    </source>
</evidence>
<evidence type="ECO:0000259" key="7">
    <source>
        <dbReference type="Pfam" id="PF01490"/>
    </source>
</evidence>
<feature type="transmembrane region" description="Helical" evidence="6">
    <location>
        <begin position="389"/>
        <end position="412"/>
    </location>
</feature>
<name>A0AA36ICP7_9DINO</name>
<gene>
    <name evidence="8" type="ORF">EVOR1521_LOCUS11265</name>
</gene>
<feature type="transmembrane region" description="Helical" evidence="6">
    <location>
        <begin position="433"/>
        <end position="453"/>
    </location>
</feature>
<evidence type="ECO:0000313" key="9">
    <source>
        <dbReference type="Proteomes" id="UP001178507"/>
    </source>
</evidence>
<comment type="subcellular location">
    <subcellularLocation>
        <location evidence="1">Membrane</location>
        <topology evidence="1">Multi-pass membrane protein</topology>
    </subcellularLocation>
</comment>
<evidence type="ECO:0000256" key="3">
    <source>
        <dbReference type="ARBA" id="ARBA00022989"/>
    </source>
</evidence>
<comment type="caution">
    <text evidence="8">The sequence shown here is derived from an EMBL/GenBank/DDBJ whole genome shotgun (WGS) entry which is preliminary data.</text>
</comment>
<feature type="transmembrane region" description="Helical" evidence="6">
    <location>
        <begin position="496"/>
        <end position="515"/>
    </location>
</feature>
<dbReference type="AlphaFoldDB" id="A0AA36ICP7"/>
<evidence type="ECO:0000256" key="6">
    <source>
        <dbReference type="SAM" id="Phobius"/>
    </source>
</evidence>
<feature type="transmembrane region" description="Helical" evidence="6">
    <location>
        <begin position="190"/>
        <end position="213"/>
    </location>
</feature>
<evidence type="ECO:0000256" key="1">
    <source>
        <dbReference type="ARBA" id="ARBA00004141"/>
    </source>
</evidence>
<keyword evidence="4 6" id="KW-0472">Membrane</keyword>
<dbReference type="InterPro" id="IPR013057">
    <property type="entry name" value="AA_transpt_TM"/>
</dbReference>
<keyword evidence="3 6" id="KW-1133">Transmembrane helix</keyword>
<feature type="transmembrane region" description="Helical" evidence="6">
    <location>
        <begin position="148"/>
        <end position="169"/>
    </location>
</feature>
<feature type="transmembrane region" description="Helical" evidence="6">
    <location>
        <begin position="123"/>
        <end position="142"/>
    </location>
</feature>
<accession>A0AA36ICP7</accession>
<dbReference type="Pfam" id="PF01490">
    <property type="entry name" value="Aa_trans"/>
    <property type="match status" value="1"/>
</dbReference>
<evidence type="ECO:0000313" key="8">
    <source>
        <dbReference type="EMBL" id="CAJ1384383.1"/>
    </source>
</evidence>
<dbReference type="PANTHER" id="PTHR22950">
    <property type="entry name" value="AMINO ACID TRANSPORTER"/>
    <property type="match status" value="1"/>
</dbReference>
<feature type="transmembrane region" description="Helical" evidence="6">
    <location>
        <begin position="267"/>
        <end position="287"/>
    </location>
</feature>
<dbReference type="Proteomes" id="UP001178507">
    <property type="component" value="Unassembled WGS sequence"/>
</dbReference>
<sequence length="542" mass="58388">MSSFHHAPSAPAMSTLQEEKTRVKRPMLQAPLLQVPLHQVPTSSPIQAVRASYLQRLAQDRLVQGGYVPDLMPILTWTSEDVRLDEEPERHTTAEALISPPAESPTKGGRKSFLRPGSMRSSVVNISAAALGAGALALPRAMYYSGILWGPLLMLLLAALSVLSIRVIVQLVELSGKNSYEEIAKAAFGPCFALLLEVNIVLFCFGTAVAYMITVGQISQQVLDAAFGHLADPALSSLMDPNTVLILTTLLVLLPLSLLDRINDLRFASFAGVSCILYLIFVVGYVFASQRISPTLTGFDALQPKGGITGCFKMLSTSIFAFCCQPNVPSIYTELEAKSYKRMQKVSVRAMLLCCFVYLLMGVTGFLAFGEQTLGNVLGNLQPLLCSRDWVVCSGMAAMAFAVTMAYPLNIFPIRFSLETALFYHSPHLDVPGMRTGIAVAAVTSSLCVAIALPQINLIFELIGATTGSFVCFIGPGLLFHRLVPGDIFSRHKLKALTLILMGFIFLVVGTYSSVLDVIAQLQAPPTTQALCSELVSGAGKA</sequence>
<dbReference type="PANTHER" id="PTHR22950:SF702">
    <property type="entry name" value="AMINO ACID TRANSPORTER PROTEIN"/>
    <property type="match status" value="1"/>
</dbReference>
<evidence type="ECO:0000256" key="2">
    <source>
        <dbReference type="ARBA" id="ARBA00022692"/>
    </source>
</evidence>